<dbReference type="AlphaFoldDB" id="A0AAD9DIF2"/>
<evidence type="ECO:0000313" key="4">
    <source>
        <dbReference type="EMBL" id="KAK1746728.1"/>
    </source>
</evidence>
<feature type="signal peptide" evidence="2">
    <location>
        <begin position="1"/>
        <end position="18"/>
    </location>
</feature>
<name>A0AAD9DIF2_9STRA</name>
<feature type="domain" description="WRKY19-like zinc finger" evidence="3">
    <location>
        <begin position="263"/>
        <end position="282"/>
    </location>
</feature>
<feature type="chain" id="PRO_5041967156" description="WRKY19-like zinc finger domain-containing protein" evidence="2">
    <location>
        <begin position="19"/>
        <end position="328"/>
    </location>
</feature>
<evidence type="ECO:0000256" key="2">
    <source>
        <dbReference type="SAM" id="SignalP"/>
    </source>
</evidence>
<feature type="region of interest" description="Disordered" evidence="1">
    <location>
        <begin position="152"/>
        <end position="174"/>
    </location>
</feature>
<accession>A0AAD9DIF2</accession>
<feature type="domain" description="WRKY19-like zinc finger" evidence="3">
    <location>
        <begin position="184"/>
        <end position="204"/>
    </location>
</feature>
<dbReference type="InterPro" id="IPR056866">
    <property type="entry name" value="Znf_WRKY19"/>
</dbReference>
<protein>
    <recommendedName>
        <fullName evidence="3">WRKY19-like zinc finger domain-containing protein</fullName>
    </recommendedName>
</protein>
<keyword evidence="5" id="KW-1185">Reference proteome</keyword>
<evidence type="ECO:0000313" key="5">
    <source>
        <dbReference type="Proteomes" id="UP001224775"/>
    </source>
</evidence>
<dbReference type="Proteomes" id="UP001224775">
    <property type="component" value="Unassembled WGS sequence"/>
</dbReference>
<dbReference type="EMBL" id="JATAAI010000003">
    <property type="protein sequence ID" value="KAK1746728.1"/>
    <property type="molecule type" value="Genomic_DNA"/>
</dbReference>
<dbReference type="Pfam" id="PF24906">
    <property type="entry name" value="Zf_WRKY19"/>
    <property type="match status" value="2"/>
</dbReference>
<evidence type="ECO:0000256" key="1">
    <source>
        <dbReference type="SAM" id="MobiDB-lite"/>
    </source>
</evidence>
<dbReference type="PANTHER" id="PTHR31827:SF1">
    <property type="entry name" value="EMB|CAB89363.1"/>
    <property type="match status" value="1"/>
</dbReference>
<proteinExistence type="predicted"/>
<organism evidence="4 5">
    <name type="scientific">Skeletonema marinoi</name>
    <dbReference type="NCBI Taxonomy" id="267567"/>
    <lineage>
        <taxon>Eukaryota</taxon>
        <taxon>Sar</taxon>
        <taxon>Stramenopiles</taxon>
        <taxon>Ochrophyta</taxon>
        <taxon>Bacillariophyta</taxon>
        <taxon>Coscinodiscophyceae</taxon>
        <taxon>Thalassiosirophycidae</taxon>
        <taxon>Thalassiosirales</taxon>
        <taxon>Skeletonemataceae</taxon>
        <taxon>Skeletonema</taxon>
        <taxon>Skeletonema marinoi-dohrnii complex</taxon>
    </lineage>
</organism>
<sequence>MPTRILVRFPIGVSAAAAAALPEVAMSAAAADVFPTKEEVGEIEDEILTSEKRAAEEWLHKEQPRPLLHPRGDGVVQELFSRAGYHDCFSKKRAAAAEKHMLLQPPKMQPPTAGLLQPPKMLPPTYGVQQQRWERDAKVAVEVVDEFGLAPQKKRTRMPTEQPPAANTDTDKDVINTNHPINKKICSAEGCSKGVQAGGVCWKHMDQFKVCRAEECNEPARTRGLCIRHDALRLVCSYRGCANQVCRSGLCMRHGNCTQKPECRVEGCTKPVVKGGVCYRHGPKRPTCNFRGCANQQKRQGLCVKHIKLSSDTTKSGDRMLKVSTTTS</sequence>
<dbReference type="PANTHER" id="PTHR31827">
    <property type="entry name" value="EMB|CAB89363.1"/>
    <property type="match status" value="1"/>
</dbReference>
<comment type="caution">
    <text evidence="4">The sequence shown here is derived from an EMBL/GenBank/DDBJ whole genome shotgun (WGS) entry which is preliminary data.</text>
</comment>
<gene>
    <name evidence="4" type="ORF">QTG54_002072</name>
</gene>
<reference evidence="4" key="1">
    <citation type="submission" date="2023-06" db="EMBL/GenBank/DDBJ databases">
        <title>Survivors Of The Sea: Transcriptome response of Skeletonema marinoi to long-term dormancy.</title>
        <authorList>
            <person name="Pinder M.I.M."/>
            <person name="Kourtchenko O."/>
            <person name="Robertson E.K."/>
            <person name="Larsson T."/>
            <person name="Maumus F."/>
            <person name="Osuna-Cruz C.M."/>
            <person name="Vancaester E."/>
            <person name="Stenow R."/>
            <person name="Vandepoele K."/>
            <person name="Ploug H."/>
            <person name="Bruchert V."/>
            <person name="Godhe A."/>
            <person name="Topel M."/>
        </authorList>
    </citation>
    <scope>NUCLEOTIDE SEQUENCE</scope>
    <source>
        <strain evidence="4">R05AC</strain>
    </source>
</reference>
<evidence type="ECO:0000259" key="3">
    <source>
        <dbReference type="Pfam" id="PF24906"/>
    </source>
</evidence>
<keyword evidence="2" id="KW-0732">Signal</keyword>